<name>A0A2D2AZB5_9CAUL</name>
<evidence type="ECO:0000313" key="6">
    <source>
        <dbReference type="EMBL" id="ATQ43356.1"/>
    </source>
</evidence>
<evidence type="ECO:0000259" key="5">
    <source>
        <dbReference type="PROSITE" id="PS01124"/>
    </source>
</evidence>
<evidence type="ECO:0000256" key="2">
    <source>
        <dbReference type="ARBA" id="ARBA00023125"/>
    </source>
</evidence>
<dbReference type="GO" id="GO:0043565">
    <property type="term" value="F:sequence-specific DNA binding"/>
    <property type="evidence" value="ECO:0007669"/>
    <property type="project" value="InterPro"/>
</dbReference>
<dbReference type="PROSITE" id="PS01124">
    <property type="entry name" value="HTH_ARAC_FAMILY_2"/>
    <property type="match status" value="1"/>
</dbReference>
<keyword evidence="3" id="KW-0804">Transcription</keyword>
<sequence>MHRSMMKRPETVDFATPRFHAKLIDAPPDEPDSRGGLQGQMPMAAEPTPANLDGRFEPFLCADQVSGVVIDGRLNRPLDEQVVGEGRLTMKVQLTGAGAYHFDRAPDSAVVGEGLVIAHQPPGVVKRQVIARDTEERSVTLYFPRLEDGRIAGFEGESQEVRAATDFLNERLLFRSYQAPRAAVHCAAAILDLRRSPWAQERFKRAKIDELTCLLLDFFFSQFRQTHDHGLTEREVRRVQQVREIITDRFDQPPSIAALARAVGLNRTRLNSAFRAFYGQTISQALQQERMETARALLTAAELSVSDIAERCGYGHLSNFSLAYKAYFGISPSASRDGAGQIVPSA</sequence>
<dbReference type="PRINTS" id="PR00032">
    <property type="entry name" value="HTHARAC"/>
</dbReference>
<organism evidence="6 7">
    <name type="scientific">Caulobacter mirabilis</name>
    <dbReference type="NCBI Taxonomy" id="69666"/>
    <lineage>
        <taxon>Bacteria</taxon>
        <taxon>Pseudomonadati</taxon>
        <taxon>Pseudomonadota</taxon>
        <taxon>Alphaproteobacteria</taxon>
        <taxon>Caulobacterales</taxon>
        <taxon>Caulobacteraceae</taxon>
        <taxon>Caulobacter</taxon>
    </lineage>
</organism>
<dbReference type="PANTHER" id="PTHR47893">
    <property type="entry name" value="REGULATORY PROTEIN PCHR"/>
    <property type="match status" value="1"/>
</dbReference>
<dbReference type="Pfam" id="PF12833">
    <property type="entry name" value="HTH_18"/>
    <property type="match status" value="1"/>
</dbReference>
<dbReference type="GO" id="GO:0003700">
    <property type="term" value="F:DNA-binding transcription factor activity"/>
    <property type="evidence" value="ECO:0007669"/>
    <property type="project" value="InterPro"/>
</dbReference>
<dbReference type="SUPFAM" id="SSF46689">
    <property type="entry name" value="Homeodomain-like"/>
    <property type="match status" value="2"/>
</dbReference>
<evidence type="ECO:0000313" key="7">
    <source>
        <dbReference type="Proteomes" id="UP000228945"/>
    </source>
</evidence>
<evidence type="ECO:0000256" key="3">
    <source>
        <dbReference type="ARBA" id="ARBA00023163"/>
    </source>
</evidence>
<dbReference type="InterPro" id="IPR018062">
    <property type="entry name" value="HTH_AraC-typ_CS"/>
</dbReference>
<keyword evidence="2" id="KW-0238">DNA-binding</keyword>
<dbReference type="AlphaFoldDB" id="A0A2D2AZB5"/>
<keyword evidence="1" id="KW-0805">Transcription regulation</keyword>
<dbReference type="Proteomes" id="UP000228945">
    <property type="component" value="Chromosome"/>
</dbReference>
<dbReference type="EMBL" id="CP024201">
    <property type="protein sequence ID" value="ATQ43356.1"/>
    <property type="molecule type" value="Genomic_DNA"/>
</dbReference>
<dbReference type="InterPro" id="IPR020449">
    <property type="entry name" value="Tscrpt_reg_AraC-type_HTH"/>
</dbReference>
<accession>A0A2D2AZB5</accession>
<evidence type="ECO:0000256" key="4">
    <source>
        <dbReference type="SAM" id="MobiDB-lite"/>
    </source>
</evidence>
<protein>
    <recommendedName>
        <fullName evidence="5">HTH araC/xylS-type domain-containing protein</fullName>
    </recommendedName>
</protein>
<dbReference type="PANTHER" id="PTHR47893:SF1">
    <property type="entry name" value="REGULATORY PROTEIN PCHR"/>
    <property type="match status" value="1"/>
</dbReference>
<dbReference type="SMART" id="SM00342">
    <property type="entry name" value="HTH_ARAC"/>
    <property type="match status" value="1"/>
</dbReference>
<dbReference type="OrthoDB" id="644174at2"/>
<keyword evidence="7" id="KW-1185">Reference proteome</keyword>
<proteinExistence type="predicted"/>
<gene>
    <name evidence="6" type="ORF">CSW64_13490</name>
</gene>
<dbReference type="InterPro" id="IPR009057">
    <property type="entry name" value="Homeodomain-like_sf"/>
</dbReference>
<feature type="domain" description="HTH araC/xylS-type" evidence="5">
    <location>
        <begin position="240"/>
        <end position="338"/>
    </location>
</feature>
<dbReference type="InterPro" id="IPR053142">
    <property type="entry name" value="PchR_regulatory_protein"/>
</dbReference>
<reference evidence="6 7" key="1">
    <citation type="submission" date="2017-10" db="EMBL/GenBank/DDBJ databases">
        <title>Genome sequence of Caulobacter mirabilis FWC38.</title>
        <authorList>
            <person name="Fiebig A."/>
            <person name="Crosson S."/>
        </authorList>
    </citation>
    <scope>NUCLEOTIDE SEQUENCE [LARGE SCALE GENOMIC DNA]</scope>
    <source>
        <strain evidence="6 7">FWC 38</strain>
    </source>
</reference>
<dbReference type="KEGG" id="cmb:CSW64_13490"/>
<dbReference type="PROSITE" id="PS00041">
    <property type="entry name" value="HTH_ARAC_FAMILY_1"/>
    <property type="match status" value="1"/>
</dbReference>
<dbReference type="InterPro" id="IPR018060">
    <property type="entry name" value="HTH_AraC"/>
</dbReference>
<feature type="region of interest" description="Disordered" evidence="4">
    <location>
        <begin position="1"/>
        <end position="46"/>
    </location>
</feature>
<dbReference type="Gene3D" id="1.10.10.60">
    <property type="entry name" value="Homeodomain-like"/>
    <property type="match status" value="1"/>
</dbReference>
<evidence type="ECO:0000256" key="1">
    <source>
        <dbReference type="ARBA" id="ARBA00023015"/>
    </source>
</evidence>